<reference evidence="6 7" key="1">
    <citation type="journal article" date="2012" name="J. Bacteriol.">
        <title>Genome sequence of Mycobacterium hassiacum DSM 44199, a rare source of heat-stable mycobacterial proteins.</title>
        <authorList>
            <person name="Tiago I."/>
            <person name="Maranha A."/>
            <person name="Mendes V."/>
            <person name="Alarico S."/>
            <person name="Moynihan P.J."/>
            <person name="Clarke A.J."/>
            <person name="Macedo-Ribeiro S."/>
            <person name="Pereira P.J."/>
            <person name="Empadinhas N."/>
        </authorList>
    </citation>
    <scope>NUCLEOTIDE SEQUENCE [LARGE SCALE GENOMIC DNA]</scope>
    <source>
        <strain evidence="7">DSM 44199 / CIP 105218 / JCM 12690 / 3849</strain>
    </source>
</reference>
<keyword evidence="1" id="KW-1003">Cell membrane</keyword>
<dbReference type="PATRIC" id="fig|1122247.3.peg.4457"/>
<keyword evidence="7" id="KW-1185">Reference proteome</keyword>
<keyword evidence="2" id="KW-0732">Signal</keyword>
<keyword evidence="4" id="KW-0564">Palmitate</keyword>
<dbReference type="OrthoDB" id="4625500at2"/>
<sequence length="140" mass="14235">MGKRFVAAAAVGLAAAATGCSTNPPALGGTTAKVTVNGRSTGGPYPVTCIQTGWLWTIKTYDDQAQGFTASIEAGDEVTVQAVELRDLGGFTGTFWRDNLGEAEVSSAGGTYTITGTADGSFADNPNETVSTPFGIEATC</sequence>
<evidence type="ECO:0000313" key="7">
    <source>
        <dbReference type="Proteomes" id="UP000006265"/>
    </source>
</evidence>
<evidence type="ECO:0000256" key="1">
    <source>
        <dbReference type="ARBA" id="ARBA00022475"/>
    </source>
</evidence>
<evidence type="ECO:0000313" key="6">
    <source>
        <dbReference type="EMBL" id="EKF21356.1"/>
    </source>
</evidence>
<dbReference type="InterPro" id="IPR008691">
    <property type="entry name" value="LpqH"/>
</dbReference>
<accession>K5BDB1</accession>
<dbReference type="RefSeq" id="WP_005632220.1">
    <property type="nucleotide sequence ID" value="NZ_AMRA01000146.1"/>
</dbReference>
<dbReference type="Pfam" id="PF05481">
    <property type="entry name" value="Myco_19_kDa"/>
    <property type="match status" value="1"/>
</dbReference>
<comment type="caution">
    <text evidence="6">The sequence shown here is derived from an EMBL/GenBank/DDBJ whole genome shotgun (WGS) entry which is preliminary data.</text>
</comment>
<proteinExistence type="predicted"/>
<dbReference type="GO" id="GO:0016020">
    <property type="term" value="C:membrane"/>
    <property type="evidence" value="ECO:0007669"/>
    <property type="project" value="InterPro"/>
</dbReference>
<dbReference type="PROSITE" id="PS51257">
    <property type="entry name" value="PROKAR_LIPOPROTEIN"/>
    <property type="match status" value="1"/>
</dbReference>
<keyword evidence="5 6" id="KW-0449">Lipoprotein</keyword>
<keyword evidence="3" id="KW-0472">Membrane</keyword>
<evidence type="ECO:0000256" key="5">
    <source>
        <dbReference type="ARBA" id="ARBA00023288"/>
    </source>
</evidence>
<dbReference type="EMBL" id="AMRA01000146">
    <property type="protein sequence ID" value="EKF21356.1"/>
    <property type="molecule type" value="Genomic_DNA"/>
</dbReference>
<dbReference type="STRING" id="1122247.GCA_000379865_02908"/>
<dbReference type="Proteomes" id="UP000006265">
    <property type="component" value="Unassembled WGS sequence"/>
</dbReference>
<dbReference type="eggNOG" id="ENOG5030AG7">
    <property type="taxonomic scope" value="Bacteria"/>
</dbReference>
<dbReference type="AlphaFoldDB" id="K5BDB1"/>
<evidence type="ECO:0000256" key="2">
    <source>
        <dbReference type="ARBA" id="ARBA00022729"/>
    </source>
</evidence>
<name>K5BDB1_MYCHD</name>
<organism evidence="6 7">
    <name type="scientific">Mycolicibacterium hassiacum (strain DSM 44199 / CIP 105218 / JCM 12690 / 3849)</name>
    <name type="common">Mycobacterium hassiacum</name>
    <dbReference type="NCBI Taxonomy" id="1122247"/>
    <lineage>
        <taxon>Bacteria</taxon>
        <taxon>Bacillati</taxon>
        <taxon>Actinomycetota</taxon>
        <taxon>Actinomycetes</taxon>
        <taxon>Mycobacteriales</taxon>
        <taxon>Mycobacteriaceae</taxon>
        <taxon>Mycolicibacterium</taxon>
    </lineage>
</organism>
<evidence type="ECO:0000256" key="3">
    <source>
        <dbReference type="ARBA" id="ARBA00023136"/>
    </source>
</evidence>
<gene>
    <name evidence="6" type="ORF">C731_4655</name>
</gene>
<evidence type="ECO:0000256" key="4">
    <source>
        <dbReference type="ARBA" id="ARBA00023139"/>
    </source>
</evidence>
<protein>
    <submittedName>
        <fullName evidence="6">Lipoprotein antigen</fullName>
    </submittedName>
</protein>